<sequence length="66" mass="7516">MSSYYVNNNPQLTGEHEVHKDTCAFLPSNKTYLGVFSNCKDAVAVARSYYSKVDGCFWCSRDCHTR</sequence>
<evidence type="ECO:0000313" key="1">
    <source>
        <dbReference type="EMBL" id="PPU74059.1"/>
    </source>
</evidence>
<accession>A0A2S7DJV3</accession>
<dbReference type="EMBL" id="MDEH01000002">
    <property type="protein sequence ID" value="PPU74059.1"/>
    <property type="molecule type" value="Genomic_DNA"/>
</dbReference>
<dbReference type="OrthoDB" id="47198at2"/>
<name>A0A2S7DJV3_9XANT</name>
<protein>
    <submittedName>
        <fullName evidence="1">Uncharacterized protein</fullName>
    </submittedName>
</protein>
<evidence type="ECO:0000313" key="2">
    <source>
        <dbReference type="Proteomes" id="UP000239865"/>
    </source>
</evidence>
<proteinExistence type="predicted"/>
<dbReference type="AlphaFoldDB" id="A0A2S7DJV3"/>
<dbReference type="Proteomes" id="UP000239865">
    <property type="component" value="Unassembled WGS sequence"/>
</dbReference>
<gene>
    <name evidence="1" type="ORF">XmelCFBP4644_06375</name>
</gene>
<reference evidence="1 2" key="1">
    <citation type="submission" date="2016-08" db="EMBL/GenBank/DDBJ databases">
        <authorList>
            <person name="Seilhamer J.J."/>
        </authorList>
    </citation>
    <scope>NUCLEOTIDE SEQUENCE [LARGE SCALE GENOMIC DNA]</scope>
    <source>
        <strain evidence="1 2">CFBP4644</strain>
    </source>
</reference>
<organism evidence="1 2">
    <name type="scientific">Xanthomonas melonis</name>
    <dbReference type="NCBI Taxonomy" id="56456"/>
    <lineage>
        <taxon>Bacteria</taxon>
        <taxon>Pseudomonadati</taxon>
        <taxon>Pseudomonadota</taxon>
        <taxon>Gammaproteobacteria</taxon>
        <taxon>Lysobacterales</taxon>
        <taxon>Lysobacteraceae</taxon>
        <taxon>Xanthomonas</taxon>
    </lineage>
</organism>
<comment type="caution">
    <text evidence="1">The sequence shown here is derived from an EMBL/GenBank/DDBJ whole genome shotgun (WGS) entry which is preliminary data.</text>
</comment>